<evidence type="ECO:0000259" key="2">
    <source>
        <dbReference type="PROSITE" id="PS51321"/>
    </source>
</evidence>
<dbReference type="InterPro" id="IPR003618">
    <property type="entry name" value="TFIIS_cen_dom"/>
</dbReference>
<dbReference type="CTD" id="90853"/>
<organism evidence="3 4">
    <name type="scientific">Dipodomys ordii</name>
    <name type="common">Ord's kangaroo rat</name>
    <dbReference type="NCBI Taxonomy" id="10020"/>
    <lineage>
        <taxon>Eukaryota</taxon>
        <taxon>Metazoa</taxon>
        <taxon>Chordata</taxon>
        <taxon>Craniata</taxon>
        <taxon>Vertebrata</taxon>
        <taxon>Euteleostomi</taxon>
        <taxon>Mammalia</taxon>
        <taxon>Eutheria</taxon>
        <taxon>Euarchontoglires</taxon>
        <taxon>Glires</taxon>
        <taxon>Rodentia</taxon>
        <taxon>Castorimorpha</taxon>
        <taxon>Heteromyidae</taxon>
        <taxon>Dipodomyinae</taxon>
        <taxon>Dipodomys</taxon>
    </lineage>
</organism>
<feature type="compositionally biased region" description="Polar residues" evidence="1">
    <location>
        <begin position="254"/>
        <end position="268"/>
    </location>
</feature>
<feature type="compositionally biased region" description="Gly residues" evidence="1">
    <location>
        <begin position="54"/>
        <end position="63"/>
    </location>
</feature>
<feature type="region of interest" description="Disordered" evidence="1">
    <location>
        <begin position="466"/>
        <end position="487"/>
    </location>
</feature>
<dbReference type="SMART" id="SM00510">
    <property type="entry name" value="TFS2M"/>
    <property type="match status" value="1"/>
</dbReference>
<dbReference type="InParanoid" id="A0A1S3FIT4"/>
<gene>
    <name evidence="4" type="primary">Spocd1</name>
</gene>
<dbReference type="STRING" id="10020.ENSDORP00000013540"/>
<evidence type="ECO:0000313" key="4">
    <source>
        <dbReference type="RefSeq" id="XP_012875949.1"/>
    </source>
</evidence>
<dbReference type="FunCoup" id="A0A1S3FIT4">
    <property type="interactions" value="275"/>
</dbReference>
<dbReference type="PANTHER" id="PTHR11477">
    <property type="entry name" value="TRANSCRIPTION FACTOR S-II ZINC FINGER DOMAIN-CONTAINING PROTEIN"/>
    <property type="match status" value="1"/>
</dbReference>
<dbReference type="OrthoDB" id="1884872at2759"/>
<feature type="region of interest" description="Disordered" evidence="1">
    <location>
        <begin position="313"/>
        <end position="343"/>
    </location>
</feature>
<dbReference type="RefSeq" id="XP_012875949.1">
    <property type="nucleotide sequence ID" value="XM_013020495.1"/>
</dbReference>
<dbReference type="GO" id="GO:0005634">
    <property type="term" value="C:nucleus"/>
    <property type="evidence" value="ECO:0007669"/>
    <property type="project" value="TreeGrafter"/>
</dbReference>
<feature type="compositionally biased region" description="Polar residues" evidence="1">
    <location>
        <begin position="943"/>
        <end position="953"/>
    </location>
</feature>
<evidence type="ECO:0000256" key="1">
    <source>
        <dbReference type="SAM" id="MobiDB-lite"/>
    </source>
</evidence>
<dbReference type="Proteomes" id="UP000081671">
    <property type="component" value="Unplaced"/>
</dbReference>
<feature type="region of interest" description="Disordered" evidence="1">
    <location>
        <begin position="39"/>
        <end position="63"/>
    </location>
</feature>
<evidence type="ECO:0000313" key="3">
    <source>
        <dbReference type="Proteomes" id="UP000081671"/>
    </source>
</evidence>
<feature type="region of interest" description="Disordered" evidence="1">
    <location>
        <begin position="1047"/>
        <end position="1085"/>
    </location>
</feature>
<dbReference type="PROSITE" id="PS51321">
    <property type="entry name" value="TFIIS_CENTRAL"/>
    <property type="match status" value="1"/>
</dbReference>
<protein>
    <submittedName>
        <fullName evidence="4">SPOC domain-containing protein 1</fullName>
    </submittedName>
</protein>
<dbReference type="SUPFAM" id="SSF46942">
    <property type="entry name" value="Elongation factor TFIIS domain 2"/>
    <property type="match status" value="1"/>
</dbReference>
<dbReference type="KEGG" id="dord:105988769"/>
<feature type="compositionally biased region" description="Polar residues" evidence="1">
    <location>
        <begin position="92"/>
        <end position="102"/>
    </location>
</feature>
<dbReference type="AlphaFoldDB" id="A0A1S3FIT4"/>
<feature type="domain" description="TFIIS central" evidence="2">
    <location>
        <begin position="508"/>
        <end position="628"/>
    </location>
</feature>
<feature type="region of interest" description="Disordered" evidence="1">
    <location>
        <begin position="668"/>
        <end position="723"/>
    </location>
</feature>
<proteinExistence type="predicted"/>
<sequence>MAECCHLAAIPRYMGKHNLSHEDVAGASLVPRLKPEVQVGAPSRKGVPRKEANGGEGWDAGGAAGARRGLVELALRGSQDSRPDLKLPTLPDQGSPSTSRRSPVSLCDFLVTRCPSNLCSMAPGLQQKTVLVRVERQAGMEGINCQPGEVQDEGMGFPGDRGRNSTHSQEKSQPLSSGLAPERARKRSRKCGASSQGEEEAGSVLWLDGSPGGDGPSVGGPPQTAHLESLRGSHSPFSSNDTGDPEECEYSPNAGDQAQLGSTRSSDGSPGPCGGELCSLATQGSPQRPALGLAGPGPASTEQLEVQLMVGKEDQEGSEAQARPVCRETTATAASSSEPWSGLSSSLEAATSKACTGLVIRQRRSKCTEKLRMNTESCTQDRVTVHISQDSSEEASPGGCPTWEEVDRPPGVKHVCYLSCGDTIQLLGAIGHVRAEGELLKLEALEDFMEVSSALPTQRPRIRKATTQSPAMCQHGPMEASDKQTFQDREQDSVWLQPREMARLDIRVRDTVVRTMQEVLWSRLQEHPNLLLGGEKVEDIATGIEAALFYLTQDTSCSYKNKYRSLLFNLRDPRNPELFLKVVCGDITPHALVRMNSTQLAPHELSRWRDQEEKRSLGIIEQQQKEPYRLPASKLTHKGEVEIPRDLDQMITLEDLVEAPVLREAGPQELPAPLEGTSGQPSMDPNCHTCPDGESSLPNTTMSREDPGFKRSPTSDPTCSPEVPKAREMLTTEPQNRLQMPDGPPKAPPSPPPWEGALDMYSIKRFRVKAQLVSGHSCQLVQALPEVIHSAGCLSPNIVWDLLASICPARAKDICVVRLCPRGTRDVENCHSLYSYLNNKQHHGLAAVEHVGVVLLPLPAFQPLPTRLRSLGGPGLEATHSSLLLAVLLPKEGLPDRAKSSLVLGKVRKKVSFNSKVEARCYQPEDKRWSALKGFPPPEDTPKQSQAQGSWAPTWQRLPRGRGRPWVDPKTWQGLGQGKQPPECGSCQLQHPYSAIPVVRGFGHDQHMHSTSCLHQDMLQNLEALVTMRNQLQASLWPEDCTALPTPSTASVQPPAVSGSLGYLYQPPGLDSGPSLDPTDAGSLP</sequence>
<dbReference type="Pfam" id="PF07744">
    <property type="entry name" value="SPOC"/>
    <property type="match status" value="1"/>
</dbReference>
<dbReference type="Pfam" id="PF07500">
    <property type="entry name" value="TFIIS_M"/>
    <property type="match status" value="1"/>
</dbReference>
<keyword evidence="3" id="KW-1185">Reference proteome</keyword>
<dbReference type="GO" id="GO:0006351">
    <property type="term" value="P:DNA-templated transcription"/>
    <property type="evidence" value="ECO:0007669"/>
    <property type="project" value="InterPro"/>
</dbReference>
<feature type="compositionally biased region" description="Polar residues" evidence="1">
    <location>
        <begin position="165"/>
        <end position="176"/>
    </location>
</feature>
<reference evidence="4" key="1">
    <citation type="submission" date="2025-08" db="UniProtKB">
        <authorList>
            <consortium name="RefSeq"/>
        </authorList>
    </citation>
    <scope>IDENTIFICATION</scope>
    <source>
        <tissue evidence="4">Kidney</tissue>
    </source>
</reference>
<accession>A0A1S3FIT4</accession>
<dbReference type="InterPro" id="IPR012921">
    <property type="entry name" value="SPOC_C"/>
</dbReference>
<feature type="region of interest" description="Disordered" evidence="1">
    <location>
        <begin position="142"/>
        <end position="299"/>
    </location>
</feature>
<dbReference type="InterPro" id="IPR036575">
    <property type="entry name" value="TFIIS_cen_dom_sf"/>
</dbReference>
<dbReference type="Gene3D" id="1.10.472.30">
    <property type="entry name" value="Transcription elongation factor S-II, central domain"/>
    <property type="match status" value="1"/>
</dbReference>
<feature type="region of interest" description="Disordered" evidence="1">
    <location>
        <begin position="933"/>
        <end position="981"/>
    </location>
</feature>
<dbReference type="GeneID" id="105988769"/>
<dbReference type="PANTHER" id="PTHR11477:SF18">
    <property type="entry name" value="SPOC DOMAIN-CONTAINING PROTEIN 1"/>
    <property type="match status" value="1"/>
</dbReference>
<name>A0A1S3FIT4_DIPOR</name>
<feature type="region of interest" description="Disordered" evidence="1">
    <location>
        <begin position="77"/>
        <end position="102"/>
    </location>
</feature>